<evidence type="ECO:0008006" key="3">
    <source>
        <dbReference type="Google" id="ProtNLM"/>
    </source>
</evidence>
<dbReference type="Proteomes" id="UP001596407">
    <property type="component" value="Unassembled WGS sequence"/>
</dbReference>
<gene>
    <name evidence="1" type="ORF">ACFQJ6_06425</name>
</gene>
<dbReference type="GeneID" id="79303636"/>
<evidence type="ECO:0000313" key="2">
    <source>
        <dbReference type="Proteomes" id="UP001596407"/>
    </source>
</evidence>
<sequence>MSLKHIADRDDVFARRYVYDDEEVLVADLGVGNDATVDVLDDAAIVVFEDDDEARQIELQLPESGAEAFITNGVLTIEVGL</sequence>
<protein>
    <recommendedName>
        <fullName evidence="3">Hsp20/alpha crystallin family protein</fullName>
    </recommendedName>
</protein>
<dbReference type="InterPro" id="IPR055551">
    <property type="entry name" value="DUF7127"/>
</dbReference>
<comment type="caution">
    <text evidence="1">The sequence shown here is derived from an EMBL/GenBank/DDBJ whole genome shotgun (WGS) entry which is preliminary data.</text>
</comment>
<dbReference type="EMBL" id="JBHSZH010000005">
    <property type="protein sequence ID" value="MFC7079826.1"/>
    <property type="molecule type" value="Genomic_DNA"/>
</dbReference>
<organism evidence="1 2">
    <name type="scientific">Halorussus caseinilyticus</name>
    <dbReference type="NCBI Taxonomy" id="3034025"/>
    <lineage>
        <taxon>Archaea</taxon>
        <taxon>Methanobacteriati</taxon>
        <taxon>Methanobacteriota</taxon>
        <taxon>Stenosarchaea group</taxon>
        <taxon>Halobacteria</taxon>
        <taxon>Halobacteriales</taxon>
        <taxon>Haladaptataceae</taxon>
        <taxon>Halorussus</taxon>
    </lineage>
</organism>
<dbReference type="Pfam" id="PF23444">
    <property type="entry name" value="DUF7127"/>
    <property type="match status" value="1"/>
</dbReference>
<name>A0ABD5WH10_9EURY</name>
<reference evidence="1 2" key="1">
    <citation type="journal article" date="2019" name="Int. J. Syst. Evol. Microbiol.">
        <title>The Global Catalogue of Microorganisms (GCM) 10K type strain sequencing project: providing services to taxonomists for standard genome sequencing and annotation.</title>
        <authorList>
            <consortium name="The Broad Institute Genomics Platform"/>
            <consortium name="The Broad Institute Genome Sequencing Center for Infectious Disease"/>
            <person name="Wu L."/>
            <person name="Ma J."/>
        </authorList>
    </citation>
    <scope>NUCLEOTIDE SEQUENCE [LARGE SCALE GENOMIC DNA]</scope>
    <source>
        <strain evidence="1 2">DT72</strain>
    </source>
</reference>
<dbReference type="RefSeq" id="WP_276279079.1">
    <property type="nucleotide sequence ID" value="NZ_CP119809.1"/>
</dbReference>
<dbReference type="AlphaFoldDB" id="A0ABD5WH10"/>
<evidence type="ECO:0000313" key="1">
    <source>
        <dbReference type="EMBL" id="MFC7079826.1"/>
    </source>
</evidence>
<proteinExistence type="predicted"/>
<keyword evidence="2" id="KW-1185">Reference proteome</keyword>
<accession>A0ABD5WH10</accession>